<feature type="transmembrane region" description="Helical" evidence="5">
    <location>
        <begin position="347"/>
        <end position="366"/>
    </location>
</feature>
<feature type="transmembrane region" description="Helical" evidence="5">
    <location>
        <begin position="285"/>
        <end position="302"/>
    </location>
</feature>
<keyword evidence="2 5" id="KW-0812">Transmembrane</keyword>
<evidence type="ECO:0000256" key="3">
    <source>
        <dbReference type="ARBA" id="ARBA00022989"/>
    </source>
</evidence>
<reference evidence="6 7" key="1">
    <citation type="journal article" date="2020" name="Nat. Commun.">
        <title>Genome of Tripterygium wilfordii and identification of cytochrome P450 involved in triptolide biosynthesis.</title>
        <authorList>
            <person name="Tu L."/>
            <person name="Su P."/>
            <person name="Zhang Z."/>
            <person name="Gao L."/>
            <person name="Wang J."/>
            <person name="Hu T."/>
            <person name="Zhou J."/>
            <person name="Zhang Y."/>
            <person name="Zhao Y."/>
            <person name="Liu Y."/>
            <person name="Song Y."/>
            <person name="Tong Y."/>
            <person name="Lu Y."/>
            <person name="Yang J."/>
            <person name="Xu C."/>
            <person name="Jia M."/>
            <person name="Peters R.J."/>
            <person name="Huang L."/>
            <person name="Gao W."/>
        </authorList>
    </citation>
    <scope>NUCLEOTIDE SEQUENCE [LARGE SCALE GENOMIC DNA]</scope>
    <source>
        <strain evidence="7">cv. XIE 37</strain>
        <tissue evidence="6">Leaf</tissue>
    </source>
</reference>
<dbReference type="InterPro" id="IPR050186">
    <property type="entry name" value="TPT_transporter"/>
</dbReference>
<feature type="transmembrane region" description="Helical" evidence="5">
    <location>
        <begin position="386"/>
        <end position="407"/>
    </location>
</feature>
<organism evidence="6 7">
    <name type="scientific">Tripterygium wilfordii</name>
    <name type="common">Thunder God vine</name>
    <dbReference type="NCBI Taxonomy" id="458696"/>
    <lineage>
        <taxon>Eukaryota</taxon>
        <taxon>Viridiplantae</taxon>
        <taxon>Streptophyta</taxon>
        <taxon>Embryophyta</taxon>
        <taxon>Tracheophyta</taxon>
        <taxon>Spermatophyta</taxon>
        <taxon>Magnoliopsida</taxon>
        <taxon>eudicotyledons</taxon>
        <taxon>Gunneridae</taxon>
        <taxon>Pentapetalae</taxon>
        <taxon>rosids</taxon>
        <taxon>fabids</taxon>
        <taxon>Celastrales</taxon>
        <taxon>Celastraceae</taxon>
        <taxon>Tripterygium</taxon>
    </lineage>
</organism>
<protein>
    <submittedName>
        <fullName evidence="6">Golgi nucleotide sugar transporter 2 isoform 1</fullName>
    </submittedName>
</protein>
<accession>A0A7J7DDX8</accession>
<evidence type="ECO:0000256" key="2">
    <source>
        <dbReference type="ARBA" id="ARBA00022692"/>
    </source>
</evidence>
<evidence type="ECO:0000256" key="4">
    <source>
        <dbReference type="ARBA" id="ARBA00023136"/>
    </source>
</evidence>
<keyword evidence="3 5" id="KW-1133">Transmembrane helix</keyword>
<gene>
    <name evidence="6" type="ORF">HS088_TW07G00095</name>
</gene>
<proteinExistence type="predicted"/>
<evidence type="ECO:0000256" key="1">
    <source>
        <dbReference type="ARBA" id="ARBA00004141"/>
    </source>
</evidence>
<feature type="transmembrane region" description="Helical" evidence="5">
    <location>
        <begin position="7"/>
        <end position="25"/>
    </location>
</feature>
<dbReference type="AlphaFoldDB" id="A0A7J7DDX8"/>
<dbReference type="InParanoid" id="A0A7J7DDX8"/>
<keyword evidence="6" id="KW-0813">Transport</keyword>
<keyword evidence="7" id="KW-1185">Reference proteome</keyword>
<comment type="caution">
    <text evidence="6">The sequence shown here is derived from an EMBL/GenBank/DDBJ whole genome shotgun (WGS) entry which is preliminary data.</text>
</comment>
<evidence type="ECO:0000256" key="5">
    <source>
        <dbReference type="SAM" id="Phobius"/>
    </source>
</evidence>
<feature type="transmembrane region" description="Helical" evidence="5">
    <location>
        <begin position="82"/>
        <end position="102"/>
    </location>
</feature>
<evidence type="ECO:0000313" key="6">
    <source>
        <dbReference type="EMBL" id="KAF5744523.1"/>
    </source>
</evidence>
<keyword evidence="4 5" id="KW-0472">Membrane</keyword>
<dbReference type="GO" id="GO:0016020">
    <property type="term" value="C:membrane"/>
    <property type="evidence" value="ECO:0007669"/>
    <property type="project" value="UniProtKB-SubCell"/>
</dbReference>
<dbReference type="Proteomes" id="UP000593562">
    <property type="component" value="Unassembled WGS sequence"/>
</dbReference>
<dbReference type="PANTHER" id="PTHR11132">
    <property type="entry name" value="SOLUTE CARRIER FAMILY 35"/>
    <property type="match status" value="1"/>
</dbReference>
<evidence type="ECO:0000313" key="7">
    <source>
        <dbReference type="Proteomes" id="UP000593562"/>
    </source>
</evidence>
<sequence>MDCFLPLSRILALTIALIFQMFQIYSSVKIPPDLLLFVLPKQKSAFNYLLFDPLIEFLRQRVWLCTNSCLPSRLGLISVDRLAIWSIRAVLFWVFFVDCFPLRSKLRRAAKFFRGNQATLADSFTFLVGGEAKREHGLGKKSGPFFSGTAYCISSCSMILLNKVVLSSYNFNAGISLMFIKYVAYLDTYDSYLPNRLEKSHLIFHSFAAEFDKFTGCPCTGFLQSSYSGKTQLEANQDLASCQYYLCWHEQFEIHRYRYGDNSEECDKYCNSNWKIFRKRQNQKVWTAMFLMIISAFIGGFTDLSFDAVGYTWQITNCVLTASYSLTLRQVMDKAKQFTRYGSLSEVSMVLLNNLLSLPFAIFLIMPFDEWDYVMNVDVVKLPMSWIVATTSGLLGLAISFTPMWFLHQTGPTTYSLGIFA</sequence>
<dbReference type="EMBL" id="JAAARO010000007">
    <property type="protein sequence ID" value="KAF5744523.1"/>
    <property type="molecule type" value="Genomic_DNA"/>
</dbReference>
<name>A0A7J7DDX8_TRIWF</name>
<comment type="subcellular location">
    <subcellularLocation>
        <location evidence="1">Membrane</location>
        <topology evidence="1">Multi-pass membrane protein</topology>
    </subcellularLocation>
</comment>
<feature type="transmembrane region" description="Helical" evidence="5">
    <location>
        <begin position="308"/>
        <end position="326"/>
    </location>
</feature>
<keyword evidence="6" id="KW-0762">Sugar transport</keyword>